<sequence>MLCVHEGKRGGTATASLSPGLQVCLASAVETGRIPQTHREESDDTLYCCPQNDRELVLLDPELYGKEMRELRLHCSPEAGGNCKGVPMGDL</sequence>
<dbReference type="Proteomes" id="UP000829447">
    <property type="component" value="Linkage Group LG2"/>
</dbReference>
<dbReference type="EMBL" id="CM040455">
    <property type="protein sequence ID" value="MCI4375595.1"/>
    <property type="molecule type" value="Genomic_DNA"/>
</dbReference>
<protein>
    <submittedName>
        <fullName evidence="1">Uncharacterized protein</fullName>
    </submittedName>
</protein>
<proteinExistence type="predicted"/>
<evidence type="ECO:0000313" key="2">
    <source>
        <dbReference type="Proteomes" id="UP000829447"/>
    </source>
</evidence>
<keyword evidence="2" id="KW-1185">Reference proteome</keyword>
<organism evidence="1 2">
    <name type="scientific">Pangasianodon gigas</name>
    <name type="common">Mekong giant catfish</name>
    <name type="synonym">Pangasius gigas</name>
    <dbReference type="NCBI Taxonomy" id="30993"/>
    <lineage>
        <taxon>Eukaryota</taxon>
        <taxon>Metazoa</taxon>
        <taxon>Chordata</taxon>
        <taxon>Craniata</taxon>
        <taxon>Vertebrata</taxon>
        <taxon>Euteleostomi</taxon>
        <taxon>Actinopterygii</taxon>
        <taxon>Neopterygii</taxon>
        <taxon>Teleostei</taxon>
        <taxon>Ostariophysi</taxon>
        <taxon>Siluriformes</taxon>
        <taxon>Pangasiidae</taxon>
        <taxon>Pangasianodon</taxon>
    </lineage>
</organism>
<gene>
    <name evidence="1" type="ORF">PGIGA_G00111370</name>
</gene>
<name>A0ACC5WAA1_PANGG</name>
<evidence type="ECO:0000313" key="1">
    <source>
        <dbReference type="EMBL" id="MCI4375595.1"/>
    </source>
</evidence>
<reference evidence="1 2" key="1">
    <citation type="journal article" date="2022" name="bioRxiv">
        <title>An ancient truncated duplication of the anti-Mullerian hormone receptor type 2 gene is a potential conserved master sex determinant in the Pangasiidae catfish family.</title>
        <authorList>
            <person name="Wen M."/>
            <person name="Pan Q."/>
            <person name="Jouanno E."/>
            <person name="Montfort J."/>
            <person name="Zahm M."/>
            <person name="Cabau C."/>
            <person name="Klopp C."/>
            <person name="Iampietro C."/>
            <person name="Roques C."/>
            <person name="Bouchez O."/>
            <person name="Castinel A."/>
            <person name="Donnadieu C."/>
            <person name="Parrinello H."/>
            <person name="Poncet C."/>
            <person name="Belmonte E."/>
            <person name="Gautier V."/>
            <person name="Avarre J.-C."/>
            <person name="Dugue R."/>
            <person name="Gustiano R."/>
            <person name="Ha T.T.T."/>
            <person name="Campet M."/>
            <person name="Sriphairoj K."/>
            <person name="Ribolli J."/>
            <person name="de Almeida F.L."/>
            <person name="Desvignes T."/>
            <person name="Postlethwait J.H."/>
            <person name="Bucao C.F."/>
            <person name="Robinson-Rechavi M."/>
            <person name="Bobe J."/>
            <person name="Herpin A."/>
            <person name="Guiguen Y."/>
        </authorList>
    </citation>
    <scope>NUCLEOTIDE SEQUENCE [LARGE SCALE GENOMIC DNA]</scope>
    <source>
        <strain evidence="1">YG-Dec2019</strain>
    </source>
</reference>
<accession>A0ACC5WAA1</accession>
<comment type="caution">
    <text evidence="1">The sequence shown here is derived from an EMBL/GenBank/DDBJ whole genome shotgun (WGS) entry which is preliminary data.</text>
</comment>